<sequence length="99" mass="10551">MIHDRDRSDIKGELLMTKSAAVILAAAPALAILAIKILLVLFVADGTDAGLPFQTNYQRIAEAWTWPTVVAAMAMISTVPLAAYALLVRPEDAEDIGSS</sequence>
<keyword evidence="1" id="KW-0812">Transmembrane</keyword>
<evidence type="ECO:0000256" key="1">
    <source>
        <dbReference type="SAM" id="Phobius"/>
    </source>
</evidence>
<evidence type="ECO:0000313" key="2">
    <source>
        <dbReference type="EMBL" id="NNG58603.1"/>
    </source>
</evidence>
<evidence type="ECO:0000313" key="3">
    <source>
        <dbReference type="Proteomes" id="UP000550136"/>
    </source>
</evidence>
<dbReference type="Proteomes" id="UP000550136">
    <property type="component" value="Unassembled WGS sequence"/>
</dbReference>
<proteinExistence type="predicted"/>
<accession>A0A7Y2KR34</accession>
<dbReference type="RefSeq" id="WP_170170902.1">
    <property type="nucleotide sequence ID" value="NZ_JABEOU010000038.1"/>
</dbReference>
<dbReference type="AlphaFoldDB" id="A0A7Y2KR34"/>
<comment type="caution">
    <text evidence="2">The sequence shown here is derived from an EMBL/GenBank/DDBJ whole genome shotgun (WGS) entry which is preliminary data.</text>
</comment>
<feature type="transmembrane region" description="Helical" evidence="1">
    <location>
        <begin position="21"/>
        <end position="44"/>
    </location>
</feature>
<reference evidence="2 3" key="1">
    <citation type="submission" date="2020-05" db="EMBL/GenBank/DDBJ databases">
        <title>Draft Genome Sequences of Sphingomonas sp. Isolated from the International Space Station.</title>
        <authorList>
            <person name="Bijlani S."/>
            <person name="Singh N.K."/>
            <person name="Mason C.E."/>
            <person name="Wang C.C."/>
            <person name="Venkateswaran K."/>
        </authorList>
    </citation>
    <scope>NUCLEOTIDE SEQUENCE [LARGE SCALE GENOMIC DNA]</scope>
    <source>
        <strain evidence="2 3">FKI-L5-BR-P1</strain>
    </source>
</reference>
<name>A0A7Y2KR34_SPHPI</name>
<keyword evidence="1" id="KW-1133">Transmembrane helix</keyword>
<feature type="transmembrane region" description="Helical" evidence="1">
    <location>
        <begin position="64"/>
        <end position="87"/>
    </location>
</feature>
<dbReference type="EMBL" id="JABEOU010000038">
    <property type="protein sequence ID" value="NNG58603.1"/>
    <property type="molecule type" value="Genomic_DNA"/>
</dbReference>
<organism evidence="2 3">
    <name type="scientific">Sphingomonas paucimobilis</name>
    <name type="common">Pseudomonas paucimobilis</name>
    <dbReference type="NCBI Taxonomy" id="13689"/>
    <lineage>
        <taxon>Bacteria</taxon>
        <taxon>Pseudomonadati</taxon>
        <taxon>Pseudomonadota</taxon>
        <taxon>Alphaproteobacteria</taxon>
        <taxon>Sphingomonadales</taxon>
        <taxon>Sphingomonadaceae</taxon>
        <taxon>Sphingomonas</taxon>
    </lineage>
</organism>
<protein>
    <submittedName>
        <fullName evidence="2">Uncharacterized protein</fullName>
    </submittedName>
</protein>
<gene>
    <name evidence="2" type="ORF">HKX06_14630</name>
</gene>
<keyword evidence="1" id="KW-0472">Membrane</keyword>